<dbReference type="InterPro" id="IPR007963">
    <property type="entry name" value="Peptidase_M61_catalytic"/>
</dbReference>
<dbReference type="Gene3D" id="2.60.40.3650">
    <property type="match status" value="1"/>
</dbReference>
<dbReference type="Pfam" id="PF13180">
    <property type="entry name" value="PDZ_2"/>
    <property type="match status" value="1"/>
</dbReference>
<keyword evidence="3" id="KW-1185">Reference proteome</keyword>
<reference evidence="2" key="1">
    <citation type="submission" date="2021-03" db="EMBL/GenBank/DDBJ databases">
        <authorList>
            <person name="Lu T."/>
            <person name="Wang Q."/>
            <person name="Han X."/>
        </authorList>
    </citation>
    <scope>NUCLEOTIDE SEQUENCE</scope>
    <source>
        <strain evidence="2">WQ 2009</strain>
    </source>
</reference>
<dbReference type="InterPro" id="IPR024191">
    <property type="entry name" value="Peptidase_M61"/>
</dbReference>
<dbReference type="Gene3D" id="1.10.390.10">
    <property type="entry name" value="Neutral Protease Domain 2"/>
    <property type="match status" value="1"/>
</dbReference>
<sequence length="578" mass="65184">MAQTNINFEVSFKEPQAHYADIAMQISGIKKDYIDVKMPVWSPGSYLVREYAKNVERFKAVSSTGEAVPVEKISKNTWRIHSKNQQQVTINYSVYGFEVSVRTNYIDDSHAFLQPTATFMHVDGELAQPVTVKINPAAAWSKISTGLKEIGTNTFQAENFDIFYDSPIEVGNQDVWNFNAAGVNHEFAMVGPGNYNKERLSKDITKIVELQTELFGVNPNDRYVFITHNYQSGGGGLEHLNSTVLGASRNAYNTPLGYNNFLALVSHEYFHLWNVKRLRPEALGPFDYDNENYTEGLWIMEGFTGYYDNQIVRRAGFTTPNEYLNLLAGDFNAVYNRPGYEIQTVAESSFDAWIKQYRPDENSANTSISYYNKGSMLAAALDVKIIAATAGKKRLDDVLKAAYQEFYVKQQRGFKESEFKALAEKVTGVSLTEIFQAAHSHGELDYNTYFNKVGYTLYDSNRGSDDLSLGATLSKDDGRIYVKSIERNGAAWEAGLSAKDELIAINGVRLDMQDKELDYILKTAKEGDKLSVLVARDGLLKDISLDLKTTYKKAYKIVQNENITNEQRKLGNIWLSIK</sequence>
<dbReference type="EMBL" id="JAGKSB010000011">
    <property type="protein sequence ID" value="MBP3943944.1"/>
    <property type="molecule type" value="Genomic_DNA"/>
</dbReference>
<organism evidence="2 3">
    <name type="scientific">Rhinopithecimicrobium faecis</name>
    <dbReference type="NCBI Taxonomy" id="2820698"/>
    <lineage>
        <taxon>Bacteria</taxon>
        <taxon>Pseudomonadati</taxon>
        <taxon>Bacteroidota</taxon>
        <taxon>Sphingobacteriia</taxon>
        <taxon>Sphingobacteriales</taxon>
        <taxon>Sphingobacteriaceae</taxon>
        <taxon>Rhinopithecimicrobium</taxon>
    </lineage>
</organism>
<evidence type="ECO:0000259" key="1">
    <source>
        <dbReference type="PROSITE" id="PS50106"/>
    </source>
</evidence>
<dbReference type="Gene3D" id="2.30.42.10">
    <property type="match status" value="1"/>
</dbReference>
<dbReference type="InterPro" id="IPR001478">
    <property type="entry name" value="PDZ"/>
</dbReference>
<evidence type="ECO:0000313" key="3">
    <source>
        <dbReference type="Proteomes" id="UP000679691"/>
    </source>
</evidence>
<dbReference type="SUPFAM" id="SSF55486">
    <property type="entry name" value="Metalloproteases ('zincins'), catalytic domain"/>
    <property type="match status" value="1"/>
</dbReference>
<accession>A0A8T4HB03</accession>
<dbReference type="PIRSF" id="PIRSF016493">
    <property type="entry name" value="Glycyl_aminpptds"/>
    <property type="match status" value="1"/>
</dbReference>
<dbReference type="Pfam" id="PF17899">
    <property type="entry name" value="Peptidase_M61_N"/>
    <property type="match status" value="1"/>
</dbReference>
<protein>
    <submittedName>
        <fullName evidence="2">M61 family metallopeptidase</fullName>
    </submittedName>
</protein>
<dbReference type="InterPro" id="IPR027268">
    <property type="entry name" value="Peptidase_M4/M1_CTD_sf"/>
</dbReference>
<dbReference type="PROSITE" id="PS50106">
    <property type="entry name" value="PDZ"/>
    <property type="match status" value="1"/>
</dbReference>
<dbReference type="InterPro" id="IPR036034">
    <property type="entry name" value="PDZ_sf"/>
</dbReference>
<dbReference type="AlphaFoldDB" id="A0A8T4HB03"/>
<name>A0A8T4HB03_9SPHI</name>
<dbReference type="Proteomes" id="UP000679691">
    <property type="component" value="Unassembled WGS sequence"/>
</dbReference>
<evidence type="ECO:0000313" key="2">
    <source>
        <dbReference type="EMBL" id="MBP3943944.1"/>
    </source>
</evidence>
<dbReference type="Pfam" id="PF05299">
    <property type="entry name" value="Peptidase_M61"/>
    <property type="match status" value="1"/>
</dbReference>
<dbReference type="InterPro" id="IPR040756">
    <property type="entry name" value="Peptidase_M61_N"/>
</dbReference>
<dbReference type="SMART" id="SM00228">
    <property type="entry name" value="PDZ"/>
    <property type="match status" value="1"/>
</dbReference>
<comment type="caution">
    <text evidence="2">The sequence shown here is derived from an EMBL/GenBank/DDBJ whole genome shotgun (WGS) entry which is preliminary data.</text>
</comment>
<feature type="domain" description="PDZ" evidence="1">
    <location>
        <begin position="454"/>
        <end position="536"/>
    </location>
</feature>
<proteinExistence type="predicted"/>
<dbReference type="SUPFAM" id="SSF50156">
    <property type="entry name" value="PDZ domain-like"/>
    <property type="match status" value="1"/>
</dbReference>
<gene>
    <name evidence="2" type="ORF">J5U18_10265</name>
</gene>